<accession>A0A5B7KCP1</accession>
<evidence type="ECO:0000313" key="1">
    <source>
        <dbReference type="EMBL" id="MPD02749.1"/>
    </source>
</evidence>
<protein>
    <submittedName>
        <fullName evidence="1">Uncharacterized protein</fullName>
    </submittedName>
</protein>
<sequence>MVRAKRFRIQAHWCLNYPAPASLLYSFPHTRLYKACARFVPAASVSRPSIPPTHNSTRSICSIPTSHLRTS</sequence>
<organism evidence="1 2">
    <name type="scientific">Portunus trituberculatus</name>
    <name type="common">Swimming crab</name>
    <name type="synonym">Neptunus trituberculatus</name>
    <dbReference type="NCBI Taxonomy" id="210409"/>
    <lineage>
        <taxon>Eukaryota</taxon>
        <taxon>Metazoa</taxon>
        <taxon>Ecdysozoa</taxon>
        <taxon>Arthropoda</taxon>
        <taxon>Crustacea</taxon>
        <taxon>Multicrustacea</taxon>
        <taxon>Malacostraca</taxon>
        <taxon>Eumalacostraca</taxon>
        <taxon>Eucarida</taxon>
        <taxon>Decapoda</taxon>
        <taxon>Pleocyemata</taxon>
        <taxon>Brachyura</taxon>
        <taxon>Eubrachyura</taxon>
        <taxon>Portunoidea</taxon>
        <taxon>Portunidae</taxon>
        <taxon>Portuninae</taxon>
        <taxon>Portunus</taxon>
    </lineage>
</organism>
<evidence type="ECO:0000313" key="2">
    <source>
        <dbReference type="Proteomes" id="UP000324222"/>
    </source>
</evidence>
<gene>
    <name evidence="1" type="ORF">E2C01_098351</name>
</gene>
<dbReference type="EMBL" id="VSRR010132945">
    <property type="protein sequence ID" value="MPD02749.1"/>
    <property type="molecule type" value="Genomic_DNA"/>
</dbReference>
<dbReference type="AlphaFoldDB" id="A0A5B7KCP1"/>
<comment type="caution">
    <text evidence="1">The sequence shown here is derived from an EMBL/GenBank/DDBJ whole genome shotgun (WGS) entry which is preliminary data.</text>
</comment>
<keyword evidence="2" id="KW-1185">Reference proteome</keyword>
<name>A0A5B7KCP1_PORTR</name>
<dbReference type="Proteomes" id="UP000324222">
    <property type="component" value="Unassembled WGS sequence"/>
</dbReference>
<reference evidence="1 2" key="1">
    <citation type="submission" date="2019-05" db="EMBL/GenBank/DDBJ databases">
        <title>Another draft genome of Portunus trituberculatus and its Hox gene families provides insights of decapod evolution.</title>
        <authorList>
            <person name="Jeong J.-H."/>
            <person name="Song I."/>
            <person name="Kim S."/>
            <person name="Choi T."/>
            <person name="Kim D."/>
            <person name="Ryu S."/>
            <person name="Kim W."/>
        </authorList>
    </citation>
    <scope>NUCLEOTIDE SEQUENCE [LARGE SCALE GENOMIC DNA]</scope>
    <source>
        <tissue evidence="1">Muscle</tissue>
    </source>
</reference>
<proteinExistence type="predicted"/>